<evidence type="ECO:0000256" key="2">
    <source>
        <dbReference type="ARBA" id="ARBA00022801"/>
    </source>
</evidence>
<keyword evidence="2" id="KW-0378">Hydrolase</keyword>
<evidence type="ECO:0000256" key="3">
    <source>
        <dbReference type="SAM" id="SignalP"/>
    </source>
</evidence>
<feature type="domain" description="AB hydrolase-1" evidence="4">
    <location>
        <begin position="82"/>
        <end position="470"/>
    </location>
</feature>
<comment type="similarity">
    <text evidence="1">Belongs to the peptidase S33 family.</text>
</comment>
<keyword evidence="6" id="KW-1185">Reference proteome</keyword>
<feature type="signal peptide" evidence="3">
    <location>
        <begin position="1"/>
        <end position="19"/>
    </location>
</feature>
<dbReference type="AlphaFoldDB" id="A0A6A6CCH7"/>
<evidence type="ECO:0000313" key="6">
    <source>
        <dbReference type="Proteomes" id="UP000799537"/>
    </source>
</evidence>
<dbReference type="Gene3D" id="3.40.50.1820">
    <property type="entry name" value="alpha/beta hydrolase"/>
    <property type="match status" value="1"/>
</dbReference>
<name>A0A6A6CCH7_ZASCE</name>
<dbReference type="EMBL" id="ML993610">
    <property type="protein sequence ID" value="KAF2163156.1"/>
    <property type="molecule type" value="Genomic_DNA"/>
</dbReference>
<protein>
    <recommendedName>
        <fullName evidence="4">AB hydrolase-1 domain-containing protein</fullName>
    </recommendedName>
</protein>
<organism evidence="5 6">
    <name type="scientific">Zasmidium cellare ATCC 36951</name>
    <dbReference type="NCBI Taxonomy" id="1080233"/>
    <lineage>
        <taxon>Eukaryota</taxon>
        <taxon>Fungi</taxon>
        <taxon>Dikarya</taxon>
        <taxon>Ascomycota</taxon>
        <taxon>Pezizomycotina</taxon>
        <taxon>Dothideomycetes</taxon>
        <taxon>Dothideomycetidae</taxon>
        <taxon>Mycosphaerellales</taxon>
        <taxon>Mycosphaerellaceae</taxon>
        <taxon>Zasmidium</taxon>
    </lineage>
</organism>
<dbReference type="InterPro" id="IPR051601">
    <property type="entry name" value="Serine_prot/Carboxylest_S33"/>
</dbReference>
<sequence>MKPNVPLFLSLHLASPTLSISLPTNQTSLTWHKCPTSSETNAGLDCAELRVPLDWSNPNDGETITLSMNRWPAKDPAKKIGTLVYNPGGPGISATDSVVDFASGDTYFGEALRGFDLIGLDPRGAGRSTPIKCSPDLWNARPSQFVHTEQDFANLVQYNRDFALSCLNRTGNLVKHIDTPSVARDIDALRIALGEEKINFYGQSYGTQIGESYAELFPRNFRAMVLDGNVDHSLTEIPTVVSEAYGYEVVWNRFVAWCNKTEDCVLRGQDINAQYTKLLDAAFQSPLEVPECEDPDSSCRPSVRLEDITGTVQSTLDSKFVPAGYDQDTPTWRSLAKYLSAAFKGDYSDFAPEIAENETSPLWQMQLVNCLDWEHNAASAADLIHQTQFMFTAAPHTRGTAQAYAVNSMCAGWPFAVPDPPHRLVVEGNVAPVFLLNSLYDPETPFDQAVGLQRQLPGSVLVAVREEGHTSYQYAGEAARLMEAYLVNLTLPEPDTVVDS</sequence>
<dbReference type="PANTHER" id="PTHR43248">
    <property type="entry name" value="2-SUCCINYL-6-HYDROXY-2,4-CYCLOHEXADIENE-1-CARBOXYLATE SYNTHASE"/>
    <property type="match status" value="1"/>
</dbReference>
<dbReference type="InterPro" id="IPR000073">
    <property type="entry name" value="AB_hydrolase_1"/>
</dbReference>
<proteinExistence type="inferred from homology"/>
<reference evidence="5" key="1">
    <citation type="journal article" date="2020" name="Stud. Mycol.">
        <title>101 Dothideomycetes genomes: a test case for predicting lifestyles and emergence of pathogens.</title>
        <authorList>
            <person name="Haridas S."/>
            <person name="Albert R."/>
            <person name="Binder M."/>
            <person name="Bloem J."/>
            <person name="Labutti K."/>
            <person name="Salamov A."/>
            <person name="Andreopoulos B."/>
            <person name="Baker S."/>
            <person name="Barry K."/>
            <person name="Bills G."/>
            <person name="Bluhm B."/>
            <person name="Cannon C."/>
            <person name="Castanera R."/>
            <person name="Culley D."/>
            <person name="Daum C."/>
            <person name="Ezra D."/>
            <person name="Gonzalez J."/>
            <person name="Henrissat B."/>
            <person name="Kuo A."/>
            <person name="Liang C."/>
            <person name="Lipzen A."/>
            <person name="Lutzoni F."/>
            <person name="Magnuson J."/>
            <person name="Mondo S."/>
            <person name="Nolan M."/>
            <person name="Ohm R."/>
            <person name="Pangilinan J."/>
            <person name="Park H.-J."/>
            <person name="Ramirez L."/>
            <person name="Alfaro M."/>
            <person name="Sun H."/>
            <person name="Tritt A."/>
            <person name="Yoshinaga Y."/>
            <person name="Zwiers L.-H."/>
            <person name="Turgeon B."/>
            <person name="Goodwin S."/>
            <person name="Spatafora J."/>
            <person name="Crous P."/>
            <person name="Grigoriev I."/>
        </authorList>
    </citation>
    <scope>NUCLEOTIDE SEQUENCE</scope>
    <source>
        <strain evidence="5">ATCC 36951</strain>
    </source>
</reference>
<keyword evidence="3" id="KW-0732">Signal</keyword>
<dbReference type="GeneID" id="54561453"/>
<dbReference type="GO" id="GO:0016787">
    <property type="term" value="F:hydrolase activity"/>
    <property type="evidence" value="ECO:0007669"/>
    <property type="project" value="UniProtKB-KW"/>
</dbReference>
<dbReference type="SUPFAM" id="SSF53474">
    <property type="entry name" value="alpha/beta-Hydrolases"/>
    <property type="match status" value="1"/>
</dbReference>
<evidence type="ECO:0000256" key="1">
    <source>
        <dbReference type="ARBA" id="ARBA00010088"/>
    </source>
</evidence>
<dbReference type="PANTHER" id="PTHR43248:SF30">
    <property type="entry name" value="AB HYDROLASE-1 DOMAIN-CONTAINING PROTEIN"/>
    <property type="match status" value="1"/>
</dbReference>
<dbReference type="RefSeq" id="XP_033664045.1">
    <property type="nucleotide sequence ID" value="XM_033808181.1"/>
</dbReference>
<gene>
    <name evidence="5" type="ORF">M409DRAFT_26599</name>
</gene>
<dbReference type="Proteomes" id="UP000799537">
    <property type="component" value="Unassembled WGS sequence"/>
</dbReference>
<dbReference type="Pfam" id="PF00561">
    <property type="entry name" value="Abhydrolase_1"/>
    <property type="match status" value="1"/>
</dbReference>
<feature type="chain" id="PRO_5025388822" description="AB hydrolase-1 domain-containing protein" evidence="3">
    <location>
        <begin position="20"/>
        <end position="500"/>
    </location>
</feature>
<accession>A0A6A6CCH7</accession>
<dbReference type="OrthoDB" id="425534at2759"/>
<evidence type="ECO:0000313" key="5">
    <source>
        <dbReference type="EMBL" id="KAF2163156.1"/>
    </source>
</evidence>
<dbReference type="InterPro" id="IPR029058">
    <property type="entry name" value="AB_hydrolase_fold"/>
</dbReference>
<evidence type="ECO:0000259" key="4">
    <source>
        <dbReference type="Pfam" id="PF00561"/>
    </source>
</evidence>